<accession>A0A0P8BKS2</accession>
<protein>
    <submittedName>
        <fullName evidence="2">Uncharacterized protein</fullName>
    </submittedName>
</protein>
<evidence type="ECO:0000313" key="3">
    <source>
        <dbReference type="Proteomes" id="UP000050416"/>
    </source>
</evidence>
<sequence>MTESCISAGSPCKEPDRLYVEVAGANIHEGYGLFLEKDGQPVSKLTMEQKENHQLYQCDYVVSLGDARRHTLTLTVDCLQGAPLRFPLQDKPSATRLSPRIQPNLLFPVYPLARLPRVQTEPGHALLRTGYLYVFWKGVLWRELKTDESGKLQDIDLAHWRNLAKGEAPSDLSRREAVGVALDTLWVPARFEEIAGAKWTIDDVELAWSEQQWSWEYIESLESGRDVISLPGEFREITGIPVYGKDRLLENAALEKRRGRCDSLSRLKSYRFPERFGVDALGNNDWVPVAKLAPSRKRNLSLEFDASDPFLVTQALDGNGLESDGNCILHSLKTELERLEGHVCKANEVADFAQGLFRVIDQTLGKEWTERTGGSDQSNIFSLDREGNAEQARQTLLNTVNERLQAAPHEDDQLAPLRERAIAAVPLRDDLYELGWLTNQSSLRLNLLSAIVESTQEHPHFKSAMLLHASLFDKKSWERGPFDDYCSDVNMAELDEALRKSDREACRKAYYELQDRRVRLLQTSAFYSFNDLFALNDAHYLTAFATLNLVMTNLDTSVFTFDSLAGKTARDDEAYRDRIGSRLITELAESKVGLCEYLKNDDCPIPLDRELTEPLPEVANDGSGKLRPALLQHLSRTSLEASEIPEALREQYEVSKEEKQYIVRNIARLGDSELMQWTQASYTTLGQLVADIISELYDKIQRVVLQSVSSGELMKSAYLLEMPAGLMKVGNPFMQGLIFRPSGLVASVANSDLEVLGMRLGTQGTGIARFSEETVEAALRQAGGSFSQLPNTQTDFSLIRQSNMRLVASALPLSDPAPEIPTGKFKADLFLAKPGSPAAKLSRGFKAKGTGALMRYAPPGMLALFVWNTSVAIEGTLESYNGQNLDSKLKGGMAILYGASNLLYWLGHIIEAYNLQQKTKLAWLTNVILDVEKLDSPAIKSLARTLFVERWISLAKIAGRFGALLEVVLSVWNGIDRLRANDHDAAAGYFVAAAGFLVFALSSTVAPMLGLAVFMGPLVAFVALFVALGGLLWAVFRTDDDLETWIKNGPFGSPEPASGYQHLHDNPDDAFQFLVGALFPVRGVNRDLSHFEAAGLLSEEEKIWMRTNNRQDGHVLAVDSAAFILMGDPKEQFKAHFWQHPHRTRNSKAKIEPEYVYYDAKNFSLRFHFPKRRAVMMGRRSIGFRSYTGYVQMVLNNGGLLPVTELDGPLADGMPEPEFRGNSVRWLEV</sequence>
<comment type="caution">
    <text evidence="2">The sequence shown here is derived from an EMBL/GenBank/DDBJ whole genome shotgun (WGS) entry which is preliminary data.</text>
</comment>
<organism evidence="2 3">
    <name type="scientific">Marinobacter excellens HL-55</name>
    <dbReference type="NCBI Taxonomy" id="1305731"/>
    <lineage>
        <taxon>Bacteria</taxon>
        <taxon>Pseudomonadati</taxon>
        <taxon>Pseudomonadota</taxon>
        <taxon>Gammaproteobacteria</taxon>
        <taxon>Pseudomonadales</taxon>
        <taxon>Marinobacteraceae</taxon>
        <taxon>Marinobacter</taxon>
    </lineage>
</organism>
<keyword evidence="1" id="KW-0812">Transmembrane</keyword>
<evidence type="ECO:0000313" key="2">
    <source>
        <dbReference type="EMBL" id="KPQ28974.1"/>
    </source>
</evidence>
<gene>
    <name evidence="2" type="ORF">HLUCCX14_07865</name>
</gene>
<name>A0A0P8BKS2_9GAMM</name>
<dbReference type="CDD" id="cd20705">
    <property type="entry name" value="MIX_I"/>
    <property type="match status" value="1"/>
</dbReference>
<dbReference type="PATRIC" id="fig|1305731.5.peg.3478"/>
<reference evidence="2 3" key="1">
    <citation type="submission" date="2015-09" db="EMBL/GenBank/DDBJ databases">
        <title>Identification and resolution of microdiversity through metagenomic sequencing of parallel consortia.</title>
        <authorList>
            <person name="Nelson W.C."/>
            <person name="Romine M.F."/>
            <person name="Lindemann S.R."/>
        </authorList>
    </citation>
    <scope>NUCLEOTIDE SEQUENCE [LARGE SCALE GENOMIC DNA]</scope>
    <source>
        <strain evidence="2">HL-55</strain>
    </source>
</reference>
<dbReference type="STRING" id="1305731.GCA_000934705_03246"/>
<feature type="transmembrane region" description="Helical" evidence="1">
    <location>
        <begin position="1012"/>
        <end position="1036"/>
    </location>
</feature>
<evidence type="ECO:0000256" key="1">
    <source>
        <dbReference type="SAM" id="Phobius"/>
    </source>
</evidence>
<keyword evidence="1" id="KW-1133">Transmembrane helix</keyword>
<dbReference type="AlphaFoldDB" id="A0A0P8BKS2"/>
<feature type="transmembrane region" description="Helical" evidence="1">
    <location>
        <begin position="987"/>
        <end position="1006"/>
    </location>
</feature>
<dbReference type="OrthoDB" id="5406083at2"/>
<dbReference type="Proteomes" id="UP000050416">
    <property type="component" value="Unassembled WGS sequence"/>
</dbReference>
<dbReference type="EMBL" id="LJZQ01000009">
    <property type="protein sequence ID" value="KPQ28974.1"/>
    <property type="molecule type" value="Genomic_DNA"/>
</dbReference>
<proteinExistence type="predicted"/>
<keyword evidence="1" id="KW-0472">Membrane</keyword>